<proteinExistence type="inferred from homology"/>
<sequence length="327" mass="36382">MAVSVDSARWLINEMVKVAWQVEEVLSWVGIFYLGKVTLGVAWEVGTGLRTHLWSKMVTRDLPREYGGRWAVVTGATDGIGKAYATELAKNGMNIILVSRTQEKLENVAQEIRGRYAVETEIVRADFSVGRTIYDDISKHLEGKEIGILVNNVGVAGSALCLFIDAPEDDIWALVNVNVASVPAMTKLVLPGMIARRKGAIVNISSAAEIFSLPLLQLYCASKAFVNRFSEIVEFECRSSGITVQTLVPCTVWTNMNNFDPAIHKEGWVSPFPSRYAYHALSTLGYARCTTGYWAHSLQVWALKKMPSFLLKTMYMKIKKPSQKKHS</sequence>
<dbReference type="FunFam" id="3.40.50.720:FF:000137">
    <property type="entry name" value="Hydroxysteroid (17-beta) dehydrogenase 3"/>
    <property type="match status" value="1"/>
</dbReference>
<dbReference type="PRINTS" id="PR00080">
    <property type="entry name" value="SDRFAMILY"/>
</dbReference>
<dbReference type="CDD" id="cd05356">
    <property type="entry name" value="17beta-HSD1_like_SDR_c"/>
    <property type="match status" value="1"/>
</dbReference>
<evidence type="ECO:0000256" key="1">
    <source>
        <dbReference type="ARBA" id="ARBA00004173"/>
    </source>
</evidence>
<organism evidence="5 6">
    <name type="scientific">Cherax quadricarinatus</name>
    <name type="common">Australian red claw crayfish</name>
    <dbReference type="NCBI Taxonomy" id="27406"/>
    <lineage>
        <taxon>Eukaryota</taxon>
        <taxon>Metazoa</taxon>
        <taxon>Ecdysozoa</taxon>
        <taxon>Arthropoda</taxon>
        <taxon>Crustacea</taxon>
        <taxon>Multicrustacea</taxon>
        <taxon>Malacostraca</taxon>
        <taxon>Eumalacostraca</taxon>
        <taxon>Eucarida</taxon>
        <taxon>Decapoda</taxon>
        <taxon>Pleocyemata</taxon>
        <taxon>Astacidea</taxon>
        <taxon>Parastacoidea</taxon>
        <taxon>Parastacidae</taxon>
        <taxon>Cherax</taxon>
    </lineage>
</organism>
<dbReference type="PANTHER" id="PTHR44889:SF1">
    <property type="entry name" value="INACTIVE HYDROXYSTEROID DEHYDROGENASE-LIKE PROTEIN 1"/>
    <property type="match status" value="1"/>
</dbReference>
<dbReference type="PIRSF" id="PIRSF000126">
    <property type="entry name" value="11-beta-HSD1"/>
    <property type="match status" value="1"/>
</dbReference>
<comment type="similarity">
    <text evidence="4">Belongs to the short-chain dehydrogenases/reductases (SDR) family. 17-beta-HSD 3 subfamily.</text>
</comment>
<dbReference type="InterPro" id="IPR002347">
    <property type="entry name" value="SDR_fam"/>
</dbReference>
<gene>
    <name evidence="5" type="ORF">OTU49_010158</name>
</gene>
<dbReference type="Gene3D" id="3.40.50.720">
    <property type="entry name" value="NAD(P)-binding Rossmann-like Domain"/>
    <property type="match status" value="1"/>
</dbReference>
<accession>A0AAW0WI21</accession>
<dbReference type="GO" id="GO:0005739">
    <property type="term" value="C:mitochondrion"/>
    <property type="evidence" value="ECO:0007669"/>
    <property type="project" value="UniProtKB-SubCell"/>
</dbReference>
<keyword evidence="6" id="KW-1185">Reference proteome</keyword>
<dbReference type="AlphaFoldDB" id="A0AAW0WI21"/>
<name>A0AAW0WI21_CHEQU</name>
<dbReference type="Proteomes" id="UP001445076">
    <property type="component" value="Unassembled WGS sequence"/>
</dbReference>
<dbReference type="InterPro" id="IPR052149">
    <property type="entry name" value="17-beta-HSD3-like"/>
</dbReference>
<evidence type="ECO:0008006" key="7">
    <source>
        <dbReference type="Google" id="ProtNLM"/>
    </source>
</evidence>
<dbReference type="PRINTS" id="PR00081">
    <property type="entry name" value="GDHRDH"/>
</dbReference>
<evidence type="ECO:0000313" key="6">
    <source>
        <dbReference type="Proteomes" id="UP001445076"/>
    </source>
</evidence>
<dbReference type="PANTHER" id="PTHR44889">
    <property type="entry name" value="INACTIVE HYDROXYSTEROID DEHYDROGENASE-LIKE PROTEIN 1"/>
    <property type="match status" value="1"/>
</dbReference>
<keyword evidence="3" id="KW-0496">Mitochondrion</keyword>
<dbReference type="InterPro" id="IPR036291">
    <property type="entry name" value="NAD(P)-bd_dom_sf"/>
</dbReference>
<dbReference type="SUPFAM" id="SSF51735">
    <property type="entry name" value="NAD(P)-binding Rossmann-fold domains"/>
    <property type="match status" value="1"/>
</dbReference>
<dbReference type="EMBL" id="JARKIK010000078">
    <property type="protein sequence ID" value="KAK8726955.1"/>
    <property type="molecule type" value="Genomic_DNA"/>
</dbReference>
<dbReference type="Pfam" id="PF00106">
    <property type="entry name" value="adh_short"/>
    <property type="match status" value="1"/>
</dbReference>
<protein>
    <recommendedName>
        <fullName evidence="7">Inactive hydroxysteroid dehydrogenase-like protein 1</fullName>
    </recommendedName>
</protein>
<comment type="caution">
    <text evidence="5">The sequence shown here is derived from an EMBL/GenBank/DDBJ whole genome shotgun (WGS) entry which is preliminary data.</text>
</comment>
<evidence type="ECO:0000313" key="5">
    <source>
        <dbReference type="EMBL" id="KAK8726955.1"/>
    </source>
</evidence>
<keyword evidence="2" id="KW-0521">NADP</keyword>
<reference evidence="5 6" key="1">
    <citation type="journal article" date="2024" name="BMC Genomics">
        <title>Genome assembly of redclaw crayfish (Cherax quadricarinatus) provides insights into its immune adaptation and hypoxia tolerance.</title>
        <authorList>
            <person name="Liu Z."/>
            <person name="Zheng J."/>
            <person name="Li H."/>
            <person name="Fang K."/>
            <person name="Wang S."/>
            <person name="He J."/>
            <person name="Zhou D."/>
            <person name="Weng S."/>
            <person name="Chi M."/>
            <person name="Gu Z."/>
            <person name="He J."/>
            <person name="Li F."/>
            <person name="Wang M."/>
        </authorList>
    </citation>
    <scope>NUCLEOTIDE SEQUENCE [LARGE SCALE GENOMIC DNA]</scope>
    <source>
        <strain evidence="5">ZL_2023a</strain>
    </source>
</reference>
<evidence type="ECO:0000256" key="3">
    <source>
        <dbReference type="ARBA" id="ARBA00023128"/>
    </source>
</evidence>
<evidence type="ECO:0000256" key="4">
    <source>
        <dbReference type="ARBA" id="ARBA00038261"/>
    </source>
</evidence>
<evidence type="ECO:0000256" key="2">
    <source>
        <dbReference type="ARBA" id="ARBA00022857"/>
    </source>
</evidence>
<comment type="subcellular location">
    <subcellularLocation>
        <location evidence="1">Mitochondrion</location>
    </subcellularLocation>
</comment>